<keyword evidence="3" id="KW-1185">Reference proteome</keyword>
<reference evidence="2 3" key="1">
    <citation type="journal article" date="2009" name="PLoS Genet.">
        <title>The complete genome and proteome of Laribacter hongkongensis reveal potential mechanisms for adaptations to different temperatures and habitats.</title>
        <authorList>
            <person name="Woo P.C."/>
            <person name="Lau S.K."/>
            <person name="Tse H."/>
            <person name="Teng J.L."/>
            <person name="Curreem S.O."/>
            <person name="Tsang A.K."/>
            <person name="Fan R.Y."/>
            <person name="Wong G.K."/>
            <person name="Huang Y."/>
            <person name="Loman N.J."/>
            <person name="Snyder L.A."/>
            <person name="Cai J.J."/>
            <person name="Huang J.D."/>
            <person name="Mak W."/>
            <person name="Pallen M.J."/>
            <person name="Lok S."/>
            <person name="Yuen K.Y."/>
        </authorList>
    </citation>
    <scope>NUCLEOTIDE SEQUENCE [LARGE SCALE GENOMIC DNA]</scope>
    <source>
        <strain evidence="2 3">HLHK9</strain>
    </source>
</reference>
<evidence type="ECO:0000313" key="3">
    <source>
        <dbReference type="Proteomes" id="UP000002010"/>
    </source>
</evidence>
<dbReference type="KEGG" id="lhk:LHK_00388"/>
<evidence type="ECO:0000313" key="2">
    <source>
        <dbReference type="EMBL" id="ACO73383.1"/>
    </source>
</evidence>
<dbReference type="EMBL" id="CP001154">
    <property type="protein sequence ID" value="ACO73383.1"/>
    <property type="molecule type" value="Genomic_DNA"/>
</dbReference>
<protein>
    <recommendedName>
        <fullName evidence="1">CD-NTase-associated protein 12/Pycsar effector protein TIR domain-containing protein</fullName>
    </recommendedName>
</protein>
<accession>C1DBI6</accession>
<sequence length="252" mass="27235">MKYEGSIEDLQTIITGMGRSISCCIEKENMHQIKTNEGVTLNLFPNGTLQVQGSPAIKQKFEADFDHYNGVPKRPMAPTSVATAVEGNAATAAVIPKQVFIVHGHDDTAREQLELVLHKLGLDPYVLANTGGHGLTIIEALEAKIGKNAASSFGIVLMTPDDMGYALSKGQDSAQPRARQNVVLEMGMLISSIGRRNIAILVKGHLEKPSDADGILYIPFNNHVKETVPRLANRLKESGFILSPDKITHASS</sequence>
<dbReference type="HOGENOM" id="CLU_062182_1_1_4"/>
<gene>
    <name evidence="2" type="ordered locus">LHK_00388</name>
</gene>
<name>C1DBI6_LARHH</name>
<dbReference type="Proteomes" id="UP000002010">
    <property type="component" value="Chromosome"/>
</dbReference>
<dbReference type="eggNOG" id="COG4271">
    <property type="taxonomic scope" value="Bacteria"/>
</dbReference>
<dbReference type="InterPro" id="IPR019302">
    <property type="entry name" value="CAP12/PCTIR_TIR_dom"/>
</dbReference>
<organism evidence="2 3">
    <name type="scientific">Laribacter hongkongensis (strain HLHK9)</name>
    <dbReference type="NCBI Taxonomy" id="557598"/>
    <lineage>
        <taxon>Bacteria</taxon>
        <taxon>Pseudomonadati</taxon>
        <taxon>Pseudomonadota</taxon>
        <taxon>Betaproteobacteria</taxon>
        <taxon>Neisseriales</taxon>
        <taxon>Aquaspirillaceae</taxon>
        <taxon>Laribacter</taxon>
    </lineage>
</organism>
<dbReference type="RefSeq" id="WP_012695875.1">
    <property type="nucleotide sequence ID" value="NC_012559.1"/>
</dbReference>
<dbReference type="GO" id="GO:0050135">
    <property type="term" value="F:NADP+ nucleosidase activity"/>
    <property type="evidence" value="ECO:0007669"/>
    <property type="project" value="InterPro"/>
</dbReference>
<feature type="domain" description="CD-NTase-associated protein 12/Pycsar effector protein TIR" evidence="1">
    <location>
        <begin position="98"/>
        <end position="222"/>
    </location>
</feature>
<dbReference type="AlphaFoldDB" id="C1DBI6"/>
<proteinExistence type="predicted"/>
<evidence type="ECO:0000259" key="1">
    <source>
        <dbReference type="Pfam" id="PF10137"/>
    </source>
</evidence>
<dbReference type="Pfam" id="PF10137">
    <property type="entry name" value="CAP12-PCTIR_TIR"/>
    <property type="match status" value="1"/>
</dbReference>